<evidence type="ECO:0000256" key="1">
    <source>
        <dbReference type="SAM" id="Phobius"/>
    </source>
</evidence>
<evidence type="ECO:0000313" key="3">
    <source>
        <dbReference type="Proteomes" id="UP000182409"/>
    </source>
</evidence>
<dbReference type="EMBL" id="FNSD01000001">
    <property type="protein sequence ID" value="SEC26698.1"/>
    <property type="molecule type" value="Genomic_DNA"/>
</dbReference>
<dbReference type="Gene3D" id="1.20.5.190">
    <property type="match status" value="1"/>
</dbReference>
<dbReference type="OrthoDB" id="128618at2"/>
<feature type="transmembrane region" description="Helical" evidence="1">
    <location>
        <begin position="20"/>
        <end position="41"/>
    </location>
</feature>
<gene>
    <name evidence="2" type="ORF">SAMN05443244_3049</name>
</gene>
<dbReference type="Proteomes" id="UP000182409">
    <property type="component" value="Unassembled WGS sequence"/>
</dbReference>
<organism evidence="2 3">
    <name type="scientific">Terriglobus roseus</name>
    <dbReference type="NCBI Taxonomy" id="392734"/>
    <lineage>
        <taxon>Bacteria</taxon>
        <taxon>Pseudomonadati</taxon>
        <taxon>Acidobacteriota</taxon>
        <taxon>Terriglobia</taxon>
        <taxon>Terriglobales</taxon>
        <taxon>Acidobacteriaceae</taxon>
        <taxon>Terriglobus</taxon>
    </lineage>
</organism>
<keyword evidence="1" id="KW-1133">Transmembrane helix</keyword>
<protein>
    <submittedName>
        <fullName evidence="2">Uncharacterized protein</fullName>
    </submittedName>
</protein>
<dbReference type="AlphaFoldDB" id="A0A1H4R4F6"/>
<reference evidence="2 3" key="1">
    <citation type="submission" date="2016-10" db="EMBL/GenBank/DDBJ databases">
        <authorList>
            <person name="de Groot N.N."/>
        </authorList>
    </citation>
    <scope>NUCLEOTIDE SEQUENCE [LARGE SCALE GENOMIC DNA]</scope>
    <source>
        <strain evidence="2 3">AB35.6</strain>
    </source>
</reference>
<evidence type="ECO:0000313" key="2">
    <source>
        <dbReference type="EMBL" id="SEC26698.1"/>
    </source>
</evidence>
<proteinExistence type="predicted"/>
<dbReference type="RefSeq" id="WP_074654787.1">
    <property type="nucleotide sequence ID" value="NZ_FNSD01000001.1"/>
</dbReference>
<keyword evidence="1" id="KW-0812">Transmembrane</keyword>
<keyword evidence="1" id="KW-0472">Membrane</keyword>
<sequence>MNDLRSTQYVEVEKKPSPLLLGTAVAAVLLAIGGLIWSFLLQGRLNKAEQQLAAQQQAATSLQSRLLASDARARAASETFAQRLGTTQAQLDARTQTILAKQQADAARLANSQQAAEQRINTEVSAVKTDVGSVKSDLGSTKTDVGSVKADLADTKSQLQRTIGDAGVMSGLIARNSTELEELKHKGDRTYYEFNLQKNAPPTLLSSIKLQLKKVDAKKGKFTLALNADDKVVEKKDKTLLEPVQFYSGKSPALFEIVVNSVDKNNVKGYLSVPKGQ</sequence>
<accession>A0A1H4R4F6</accession>
<name>A0A1H4R4F6_9BACT</name>